<keyword evidence="4" id="KW-1185">Reference proteome</keyword>
<feature type="non-terminal residue" evidence="3">
    <location>
        <position position="1"/>
    </location>
</feature>
<name>A0AAW0YTV7_CHEQU</name>
<gene>
    <name evidence="3" type="ORF">OTU49_000219</name>
</gene>
<proteinExistence type="predicted"/>
<dbReference type="PANTHER" id="PTHR44321">
    <property type="entry name" value="TRANSDUCIN BETA-LIKE PROTEIN 2"/>
    <property type="match status" value="1"/>
</dbReference>
<evidence type="ECO:0000256" key="1">
    <source>
        <dbReference type="SAM" id="MobiDB-lite"/>
    </source>
</evidence>
<feature type="non-terminal residue" evidence="3">
    <location>
        <position position="147"/>
    </location>
</feature>
<feature type="transmembrane region" description="Helical" evidence="2">
    <location>
        <begin position="15"/>
        <end position="34"/>
    </location>
</feature>
<organism evidence="3 4">
    <name type="scientific">Cherax quadricarinatus</name>
    <name type="common">Australian red claw crayfish</name>
    <dbReference type="NCBI Taxonomy" id="27406"/>
    <lineage>
        <taxon>Eukaryota</taxon>
        <taxon>Metazoa</taxon>
        <taxon>Ecdysozoa</taxon>
        <taxon>Arthropoda</taxon>
        <taxon>Crustacea</taxon>
        <taxon>Multicrustacea</taxon>
        <taxon>Malacostraca</taxon>
        <taxon>Eumalacostraca</taxon>
        <taxon>Eucarida</taxon>
        <taxon>Decapoda</taxon>
        <taxon>Pleocyemata</taxon>
        <taxon>Astacidea</taxon>
        <taxon>Parastacoidea</taxon>
        <taxon>Parastacidae</taxon>
        <taxon>Cherax</taxon>
    </lineage>
</organism>
<protein>
    <submittedName>
        <fullName evidence="3">Uncharacterized protein</fullName>
    </submittedName>
</protein>
<evidence type="ECO:0000313" key="3">
    <source>
        <dbReference type="EMBL" id="KAK8753554.1"/>
    </source>
</evidence>
<reference evidence="3 4" key="1">
    <citation type="journal article" date="2024" name="BMC Genomics">
        <title>Genome assembly of redclaw crayfish (Cherax quadricarinatus) provides insights into its immune adaptation and hypoxia tolerance.</title>
        <authorList>
            <person name="Liu Z."/>
            <person name="Zheng J."/>
            <person name="Li H."/>
            <person name="Fang K."/>
            <person name="Wang S."/>
            <person name="He J."/>
            <person name="Zhou D."/>
            <person name="Weng S."/>
            <person name="Chi M."/>
            <person name="Gu Z."/>
            <person name="He J."/>
            <person name="Li F."/>
            <person name="Wang M."/>
        </authorList>
    </citation>
    <scope>NUCLEOTIDE SEQUENCE [LARGE SCALE GENOMIC DNA]</scope>
    <source>
        <strain evidence="3">ZL_2023a</strain>
    </source>
</reference>
<dbReference type="Proteomes" id="UP001445076">
    <property type="component" value="Unassembled WGS sequence"/>
</dbReference>
<keyword evidence="2" id="KW-0472">Membrane</keyword>
<dbReference type="InterPro" id="IPR042410">
    <property type="entry name" value="WBSCR13"/>
</dbReference>
<dbReference type="EMBL" id="JARKIK010000002">
    <property type="protein sequence ID" value="KAK8753554.1"/>
    <property type="molecule type" value="Genomic_DNA"/>
</dbReference>
<comment type="caution">
    <text evidence="3">The sequence shown here is derived from an EMBL/GenBank/DDBJ whole genome shotgun (WGS) entry which is preliminary data.</text>
</comment>
<feature type="region of interest" description="Disordered" evidence="1">
    <location>
        <begin position="41"/>
        <end position="80"/>
    </location>
</feature>
<keyword evidence="2" id="KW-0812">Transmembrane</keyword>
<keyword evidence="2" id="KW-1133">Transmembrane helix</keyword>
<dbReference type="PANTHER" id="PTHR44321:SF1">
    <property type="entry name" value="TRANSDUCIN BETA-LIKE PROTEIN 2"/>
    <property type="match status" value="1"/>
</dbReference>
<evidence type="ECO:0000256" key="2">
    <source>
        <dbReference type="SAM" id="Phobius"/>
    </source>
</evidence>
<evidence type="ECO:0000313" key="4">
    <source>
        <dbReference type="Proteomes" id="UP001445076"/>
    </source>
</evidence>
<dbReference type="GO" id="GO:0030968">
    <property type="term" value="P:endoplasmic reticulum unfolded protein response"/>
    <property type="evidence" value="ECO:0007669"/>
    <property type="project" value="TreeGrafter"/>
</dbReference>
<dbReference type="GO" id="GO:0005783">
    <property type="term" value="C:endoplasmic reticulum"/>
    <property type="evidence" value="ECO:0007669"/>
    <property type="project" value="TreeGrafter"/>
</dbReference>
<sequence>TIMAGTHTHFYTDPTMFFISLVVAATGIVLIWLMRRVKAKDSEQNKGSSQKKRSSESASSKNISQKASKKKPTIWRKPATSVPFTHPELLASLKGHSGSLTSGGFSSNGKHFISAADVGSGGRFDPGGRFGKVNCNFILEHTMDLCM</sequence>
<accession>A0AAW0YTV7</accession>
<dbReference type="AlphaFoldDB" id="A0AAW0YTV7"/>
<feature type="compositionally biased region" description="Low complexity" evidence="1">
    <location>
        <begin position="56"/>
        <end position="66"/>
    </location>
</feature>